<dbReference type="Proteomes" id="UP000046947">
    <property type="component" value="Unassembled WGS sequence"/>
</dbReference>
<feature type="region of interest" description="Disordered" evidence="1">
    <location>
        <begin position="1"/>
        <end position="43"/>
    </location>
</feature>
<reference evidence="2 3" key="1">
    <citation type="submission" date="2015-03" db="EMBL/GenBank/DDBJ databases">
        <authorList>
            <consortium name="Pathogen Informatics"/>
        </authorList>
    </citation>
    <scope>NUCLEOTIDE SEQUENCE [LARGE SCALE GENOMIC DNA]</scope>
    <source>
        <strain evidence="2 3">H09601792</strain>
    </source>
</reference>
<accession>A0A654TS67</accession>
<sequence length="43" mass="4446">MPDANPLRTPASGSGHRLTSRAYREAPMPRMSSCGLASGMVAG</sequence>
<proteinExistence type="predicted"/>
<dbReference type="EMBL" id="CFOH01000843">
    <property type="protein sequence ID" value="CFE71381.1"/>
    <property type="molecule type" value="Genomic_DNA"/>
</dbReference>
<evidence type="ECO:0000313" key="3">
    <source>
        <dbReference type="Proteomes" id="UP000046947"/>
    </source>
</evidence>
<name>A0A654TS67_MYCTX</name>
<protein>
    <submittedName>
        <fullName evidence="2">Uncharacterized protein</fullName>
    </submittedName>
</protein>
<evidence type="ECO:0000256" key="1">
    <source>
        <dbReference type="SAM" id="MobiDB-lite"/>
    </source>
</evidence>
<evidence type="ECO:0000313" key="2">
    <source>
        <dbReference type="EMBL" id="CFE71381.1"/>
    </source>
</evidence>
<gene>
    <name evidence="2" type="ORF">ERS007688_03660</name>
</gene>
<organism evidence="2 3">
    <name type="scientific">Mycobacterium tuberculosis</name>
    <dbReference type="NCBI Taxonomy" id="1773"/>
    <lineage>
        <taxon>Bacteria</taxon>
        <taxon>Bacillati</taxon>
        <taxon>Actinomycetota</taxon>
        <taxon>Actinomycetes</taxon>
        <taxon>Mycobacteriales</taxon>
        <taxon>Mycobacteriaceae</taxon>
        <taxon>Mycobacterium</taxon>
        <taxon>Mycobacterium tuberculosis complex</taxon>
    </lineage>
</organism>
<dbReference type="AlphaFoldDB" id="A0A654TS67"/>